<evidence type="ECO:0000313" key="1">
    <source>
        <dbReference type="Proteomes" id="UP001515500"/>
    </source>
</evidence>
<dbReference type="SUPFAM" id="SSF56219">
    <property type="entry name" value="DNase I-like"/>
    <property type="match status" value="1"/>
</dbReference>
<organism evidence="1 2">
    <name type="scientific">Dioscorea cayennensis subsp. rotundata</name>
    <name type="common">White Guinea yam</name>
    <name type="synonym">Dioscorea rotundata</name>
    <dbReference type="NCBI Taxonomy" id="55577"/>
    <lineage>
        <taxon>Eukaryota</taxon>
        <taxon>Viridiplantae</taxon>
        <taxon>Streptophyta</taxon>
        <taxon>Embryophyta</taxon>
        <taxon>Tracheophyta</taxon>
        <taxon>Spermatophyta</taxon>
        <taxon>Magnoliopsida</taxon>
        <taxon>Liliopsida</taxon>
        <taxon>Dioscoreales</taxon>
        <taxon>Dioscoreaceae</taxon>
        <taxon>Dioscorea</taxon>
    </lineage>
</organism>
<gene>
    <name evidence="2" type="primary">LOC120264774</name>
</gene>
<dbReference type="PANTHER" id="PTHR33710:SF71">
    <property type="entry name" value="ENDONUCLEASE_EXONUCLEASE_PHOSPHATASE DOMAIN-CONTAINING PROTEIN"/>
    <property type="match status" value="1"/>
</dbReference>
<dbReference type="RefSeq" id="XP_039128539.1">
    <property type="nucleotide sequence ID" value="XM_039272605.1"/>
</dbReference>
<evidence type="ECO:0000313" key="2">
    <source>
        <dbReference type="RefSeq" id="XP_039128539.1"/>
    </source>
</evidence>
<name>A0AB40BMB4_DIOCR</name>
<keyword evidence="1" id="KW-1185">Reference proteome</keyword>
<dbReference type="GeneID" id="120264774"/>
<protein>
    <submittedName>
        <fullName evidence="2">Uncharacterized protein LOC120264774</fullName>
    </submittedName>
</protein>
<reference evidence="2" key="1">
    <citation type="submission" date="2025-08" db="UniProtKB">
        <authorList>
            <consortium name="RefSeq"/>
        </authorList>
    </citation>
    <scope>IDENTIFICATION</scope>
</reference>
<accession>A0AB40BMB4</accession>
<dbReference type="Proteomes" id="UP001515500">
    <property type="component" value="Chromosome 7"/>
</dbReference>
<sequence>MDKLNGIVNREDIRLAQDFLRDLQLLEPPSMGKKYTWTNGQANPIWVKLDRFLINSDWVEMFPKAIQHSLPRLRSDHVPIRLESGAHSPIPRFFRFEQAWCMAKNFGNLIRDWWDSPSLQGCSTFILAKKFSRTREHLRN</sequence>
<dbReference type="Gene3D" id="3.60.10.10">
    <property type="entry name" value="Endonuclease/exonuclease/phosphatase"/>
    <property type="match status" value="1"/>
</dbReference>
<dbReference type="PANTHER" id="PTHR33710">
    <property type="entry name" value="BNAC02G09200D PROTEIN"/>
    <property type="match status" value="1"/>
</dbReference>
<proteinExistence type="predicted"/>
<dbReference type="InterPro" id="IPR036691">
    <property type="entry name" value="Endo/exonu/phosph_ase_sf"/>
</dbReference>
<dbReference type="AlphaFoldDB" id="A0AB40BMB4"/>